<dbReference type="EMBL" id="GBXM01033216">
    <property type="protein sequence ID" value="JAH75361.1"/>
    <property type="molecule type" value="Transcribed_RNA"/>
</dbReference>
<reference evidence="1" key="2">
    <citation type="journal article" date="2015" name="Fish Shellfish Immunol.">
        <title>Early steps in the European eel (Anguilla anguilla)-Vibrio vulnificus interaction in the gills: Role of the RtxA13 toxin.</title>
        <authorList>
            <person name="Callol A."/>
            <person name="Pajuelo D."/>
            <person name="Ebbesson L."/>
            <person name="Teles M."/>
            <person name="MacKenzie S."/>
            <person name="Amaro C."/>
        </authorList>
    </citation>
    <scope>NUCLEOTIDE SEQUENCE</scope>
</reference>
<organism evidence="1">
    <name type="scientific">Anguilla anguilla</name>
    <name type="common">European freshwater eel</name>
    <name type="synonym">Muraena anguilla</name>
    <dbReference type="NCBI Taxonomy" id="7936"/>
    <lineage>
        <taxon>Eukaryota</taxon>
        <taxon>Metazoa</taxon>
        <taxon>Chordata</taxon>
        <taxon>Craniata</taxon>
        <taxon>Vertebrata</taxon>
        <taxon>Euteleostomi</taxon>
        <taxon>Actinopterygii</taxon>
        <taxon>Neopterygii</taxon>
        <taxon>Teleostei</taxon>
        <taxon>Anguilliformes</taxon>
        <taxon>Anguillidae</taxon>
        <taxon>Anguilla</taxon>
    </lineage>
</organism>
<name>A0A0E9VBH0_ANGAN</name>
<evidence type="ECO:0000313" key="1">
    <source>
        <dbReference type="EMBL" id="JAH75361.1"/>
    </source>
</evidence>
<proteinExistence type="predicted"/>
<sequence length="19" mass="2351">MPKLGKLQFSKIWDLKRDF</sequence>
<accession>A0A0E9VBH0</accession>
<dbReference type="AlphaFoldDB" id="A0A0E9VBH0"/>
<protein>
    <submittedName>
        <fullName evidence="1">Uncharacterized protein</fullName>
    </submittedName>
</protein>
<reference evidence="1" key="1">
    <citation type="submission" date="2014-11" db="EMBL/GenBank/DDBJ databases">
        <authorList>
            <person name="Amaro Gonzalez C."/>
        </authorList>
    </citation>
    <scope>NUCLEOTIDE SEQUENCE</scope>
</reference>